<name>A0A1X2GFI2_9FUNG</name>
<feature type="domain" description="RING-type" evidence="14">
    <location>
        <begin position="68"/>
        <end position="109"/>
    </location>
</feature>
<keyword evidence="6" id="KW-0479">Metal-binding</keyword>
<dbReference type="InterPro" id="IPR001841">
    <property type="entry name" value="Znf_RING"/>
</dbReference>
<dbReference type="EMBL" id="MCGT01000017">
    <property type="protein sequence ID" value="ORX52666.1"/>
    <property type="molecule type" value="Genomic_DNA"/>
</dbReference>
<accession>A0A1X2GFI2</accession>
<evidence type="ECO:0000313" key="15">
    <source>
        <dbReference type="EMBL" id="ORX52666.1"/>
    </source>
</evidence>
<dbReference type="GO" id="GO:0005783">
    <property type="term" value="C:endoplasmic reticulum"/>
    <property type="evidence" value="ECO:0007669"/>
    <property type="project" value="InterPro"/>
</dbReference>
<dbReference type="SMART" id="SM00184">
    <property type="entry name" value="RING"/>
    <property type="match status" value="1"/>
</dbReference>
<dbReference type="Gene3D" id="3.30.40.10">
    <property type="entry name" value="Zinc/RING finger domain, C3HC4 (zinc finger)"/>
    <property type="match status" value="1"/>
</dbReference>
<keyword evidence="16" id="KW-1185">Reference proteome</keyword>
<proteinExistence type="predicted"/>
<feature type="compositionally biased region" description="Low complexity" evidence="12">
    <location>
        <begin position="1"/>
        <end position="22"/>
    </location>
</feature>
<dbReference type="OrthoDB" id="6270329at2759"/>
<evidence type="ECO:0000256" key="7">
    <source>
        <dbReference type="ARBA" id="ARBA00022771"/>
    </source>
</evidence>
<evidence type="ECO:0000256" key="11">
    <source>
        <dbReference type="PROSITE-ProRule" id="PRU00175"/>
    </source>
</evidence>
<protein>
    <recommendedName>
        <fullName evidence="4">RING-type E3 ubiquitin transferase</fullName>
        <ecNumber evidence="4">2.3.2.27</ecNumber>
    </recommendedName>
</protein>
<dbReference type="InterPro" id="IPR017907">
    <property type="entry name" value="Znf_RING_CS"/>
</dbReference>
<evidence type="ECO:0000256" key="2">
    <source>
        <dbReference type="ARBA" id="ARBA00004308"/>
    </source>
</evidence>
<dbReference type="PROSITE" id="PS00518">
    <property type="entry name" value="ZF_RING_1"/>
    <property type="match status" value="1"/>
</dbReference>
<comment type="catalytic activity">
    <reaction evidence="1">
        <text>S-ubiquitinyl-[E2 ubiquitin-conjugating enzyme]-L-cysteine + [acceptor protein]-L-lysine = [E2 ubiquitin-conjugating enzyme]-L-cysteine + N(6)-ubiquitinyl-[acceptor protein]-L-lysine.</text>
        <dbReference type="EC" id="2.3.2.27"/>
    </reaction>
</comment>
<dbReference type="SUPFAM" id="SSF57850">
    <property type="entry name" value="RING/U-box"/>
    <property type="match status" value="1"/>
</dbReference>
<evidence type="ECO:0000256" key="1">
    <source>
        <dbReference type="ARBA" id="ARBA00000900"/>
    </source>
</evidence>
<keyword evidence="13" id="KW-0812">Transmembrane</keyword>
<evidence type="ECO:0000259" key="14">
    <source>
        <dbReference type="PROSITE" id="PS50089"/>
    </source>
</evidence>
<dbReference type="Pfam" id="PF00097">
    <property type="entry name" value="zf-C3HC4"/>
    <property type="match status" value="1"/>
</dbReference>
<dbReference type="UniPathway" id="UPA00143"/>
<evidence type="ECO:0000313" key="16">
    <source>
        <dbReference type="Proteomes" id="UP000242146"/>
    </source>
</evidence>
<reference evidence="15 16" key="1">
    <citation type="submission" date="2016-07" db="EMBL/GenBank/DDBJ databases">
        <title>Pervasive Adenine N6-methylation of Active Genes in Fungi.</title>
        <authorList>
            <consortium name="DOE Joint Genome Institute"/>
            <person name="Mondo S.J."/>
            <person name="Dannebaum R.O."/>
            <person name="Kuo R.C."/>
            <person name="Labutti K."/>
            <person name="Haridas S."/>
            <person name="Kuo A."/>
            <person name="Salamov A."/>
            <person name="Ahrendt S.R."/>
            <person name="Lipzen A."/>
            <person name="Sullivan W."/>
            <person name="Andreopoulos W.B."/>
            <person name="Clum A."/>
            <person name="Lindquist E."/>
            <person name="Daum C."/>
            <person name="Ramamoorthy G.K."/>
            <person name="Gryganskyi A."/>
            <person name="Culley D."/>
            <person name="Magnuson J.K."/>
            <person name="James T.Y."/>
            <person name="O'Malley M.A."/>
            <person name="Stajich J.E."/>
            <person name="Spatafora J.W."/>
            <person name="Visel A."/>
            <person name="Grigoriev I.V."/>
        </authorList>
    </citation>
    <scope>NUCLEOTIDE SEQUENCE [LARGE SCALE GENOMIC DNA]</scope>
    <source>
        <strain evidence="15 16">NRRL 3301</strain>
    </source>
</reference>
<keyword evidence="7 11" id="KW-0863">Zinc-finger</keyword>
<dbReference type="GO" id="GO:0016567">
    <property type="term" value="P:protein ubiquitination"/>
    <property type="evidence" value="ECO:0007669"/>
    <property type="project" value="UniProtKB-UniPathway"/>
</dbReference>
<keyword evidence="5" id="KW-0808">Transferase</keyword>
<keyword evidence="10 13" id="KW-0472">Membrane</keyword>
<evidence type="ECO:0000256" key="9">
    <source>
        <dbReference type="ARBA" id="ARBA00022833"/>
    </source>
</evidence>
<dbReference type="GO" id="GO:0006511">
    <property type="term" value="P:ubiquitin-dependent protein catabolic process"/>
    <property type="evidence" value="ECO:0007669"/>
    <property type="project" value="InterPro"/>
</dbReference>
<evidence type="ECO:0000256" key="8">
    <source>
        <dbReference type="ARBA" id="ARBA00022786"/>
    </source>
</evidence>
<evidence type="ECO:0000256" key="5">
    <source>
        <dbReference type="ARBA" id="ARBA00022679"/>
    </source>
</evidence>
<sequence length="202" mass="22241">MSRPISIESMSTTSSPSLTASSRQDKACSTHITTHPSTLVVHRHPKRTPSSTNPITKPDLTNHHFYDCNICFDTAIYPVLTVCGHLFCWVCLCRWLEQQQANPTCPMCKAGCSKANIIPVYGRGYEEADPRCDESVPVRPAGQRPPPIHNPNVAGSSLLQSFRSSHSISSSTPSRAYDGASGFLSRLMLMILSLFIVIVVFY</sequence>
<feature type="transmembrane region" description="Helical" evidence="13">
    <location>
        <begin position="183"/>
        <end position="201"/>
    </location>
</feature>
<comment type="pathway">
    <text evidence="3">Protein modification; protein ubiquitination.</text>
</comment>
<dbReference type="GO" id="GO:0008270">
    <property type="term" value="F:zinc ion binding"/>
    <property type="evidence" value="ECO:0007669"/>
    <property type="project" value="UniProtKB-KW"/>
</dbReference>
<organism evidence="15 16">
    <name type="scientific">Hesseltinella vesiculosa</name>
    <dbReference type="NCBI Taxonomy" id="101127"/>
    <lineage>
        <taxon>Eukaryota</taxon>
        <taxon>Fungi</taxon>
        <taxon>Fungi incertae sedis</taxon>
        <taxon>Mucoromycota</taxon>
        <taxon>Mucoromycotina</taxon>
        <taxon>Mucoromycetes</taxon>
        <taxon>Mucorales</taxon>
        <taxon>Cunninghamellaceae</taxon>
        <taxon>Hesseltinella</taxon>
    </lineage>
</organism>
<dbReference type="EC" id="2.3.2.27" evidence="4"/>
<evidence type="ECO:0000256" key="13">
    <source>
        <dbReference type="SAM" id="Phobius"/>
    </source>
</evidence>
<keyword evidence="13" id="KW-1133">Transmembrane helix</keyword>
<gene>
    <name evidence="15" type="ORF">DM01DRAFT_324924</name>
</gene>
<evidence type="ECO:0000256" key="3">
    <source>
        <dbReference type="ARBA" id="ARBA00004906"/>
    </source>
</evidence>
<dbReference type="PANTHER" id="PTHR12313">
    <property type="entry name" value="E3 UBIQUITIN-PROTEIN LIGASE RNF5-RELATED"/>
    <property type="match status" value="1"/>
</dbReference>
<dbReference type="STRING" id="101127.A0A1X2GFI2"/>
<dbReference type="PROSITE" id="PS50089">
    <property type="entry name" value="ZF_RING_2"/>
    <property type="match status" value="1"/>
</dbReference>
<evidence type="ECO:0000256" key="6">
    <source>
        <dbReference type="ARBA" id="ARBA00022723"/>
    </source>
</evidence>
<dbReference type="InterPro" id="IPR018957">
    <property type="entry name" value="Znf_C3HC4_RING-type"/>
</dbReference>
<dbReference type="Proteomes" id="UP000242146">
    <property type="component" value="Unassembled WGS sequence"/>
</dbReference>
<feature type="region of interest" description="Disordered" evidence="12">
    <location>
        <begin position="1"/>
        <end position="23"/>
    </location>
</feature>
<dbReference type="InterPro" id="IPR013083">
    <property type="entry name" value="Znf_RING/FYVE/PHD"/>
</dbReference>
<evidence type="ECO:0000256" key="4">
    <source>
        <dbReference type="ARBA" id="ARBA00012483"/>
    </source>
</evidence>
<dbReference type="AlphaFoldDB" id="A0A1X2GFI2"/>
<evidence type="ECO:0000256" key="10">
    <source>
        <dbReference type="ARBA" id="ARBA00023136"/>
    </source>
</evidence>
<comment type="caution">
    <text evidence="15">The sequence shown here is derived from an EMBL/GenBank/DDBJ whole genome shotgun (WGS) entry which is preliminary data.</text>
</comment>
<dbReference type="GO" id="GO:0061630">
    <property type="term" value="F:ubiquitin protein ligase activity"/>
    <property type="evidence" value="ECO:0007669"/>
    <property type="project" value="UniProtKB-EC"/>
</dbReference>
<dbReference type="InterPro" id="IPR045103">
    <property type="entry name" value="RNF5/RNF185-like"/>
</dbReference>
<keyword evidence="8" id="KW-0833">Ubl conjugation pathway</keyword>
<keyword evidence="9" id="KW-0862">Zinc</keyword>
<evidence type="ECO:0000256" key="12">
    <source>
        <dbReference type="SAM" id="MobiDB-lite"/>
    </source>
</evidence>
<comment type="subcellular location">
    <subcellularLocation>
        <location evidence="2">Endomembrane system</location>
    </subcellularLocation>
</comment>